<feature type="transmembrane region" description="Helical" evidence="1">
    <location>
        <begin position="33"/>
        <end position="51"/>
    </location>
</feature>
<accession>A0A2G5UKV0</accession>
<feature type="transmembrane region" description="Helical" evidence="1">
    <location>
        <begin position="63"/>
        <end position="83"/>
    </location>
</feature>
<keyword evidence="1" id="KW-0472">Membrane</keyword>
<sequence>MTTSVKIISTQVTICHWIILTLLILLVSQSPTYQILVFYTMNLLMMILENLTKYLTRIRVLSIEEFITPHLIFICIVPIRMPFLPPFPSFFYVFLFPFVTIVNAIVSLILCPFIDLYDFLSSRVLTK</sequence>
<gene>
    <name evidence="2" type="primary">Cnig_chr_III.g11589</name>
    <name evidence="2" type="ORF">B9Z55_011589</name>
</gene>
<organism evidence="2 3">
    <name type="scientific">Caenorhabditis nigoni</name>
    <dbReference type="NCBI Taxonomy" id="1611254"/>
    <lineage>
        <taxon>Eukaryota</taxon>
        <taxon>Metazoa</taxon>
        <taxon>Ecdysozoa</taxon>
        <taxon>Nematoda</taxon>
        <taxon>Chromadorea</taxon>
        <taxon>Rhabditida</taxon>
        <taxon>Rhabditina</taxon>
        <taxon>Rhabditomorpha</taxon>
        <taxon>Rhabditoidea</taxon>
        <taxon>Rhabditidae</taxon>
        <taxon>Peloderinae</taxon>
        <taxon>Caenorhabditis</taxon>
    </lineage>
</organism>
<feature type="transmembrane region" description="Helical" evidence="1">
    <location>
        <begin position="7"/>
        <end position="27"/>
    </location>
</feature>
<evidence type="ECO:0000256" key="1">
    <source>
        <dbReference type="SAM" id="Phobius"/>
    </source>
</evidence>
<comment type="caution">
    <text evidence="2">The sequence shown here is derived from an EMBL/GenBank/DDBJ whole genome shotgun (WGS) entry which is preliminary data.</text>
</comment>
<evidence type="ECO:0000313" key="2">
    <source>
        <dbReference type="EMBL" id="PIC40137.1"/>
    </source>
</evidence>
<dbReference type="AlphaFoldDB" id="A0A2G5UKV0"/>
<protein>
    <submittedName>
        <fullName evidence="2">Uncharacterized protein</fullName>
    </submittedName>
</protein>
<name>A0A2G5UKV0_9PELO</name>
<reference evidence="3" key="1">
    <citation type="submission" date="2017-10" db="EMBL/GenBank/DDBJ databases">
        <title>Rapid genome shrinkage in a self-fertile nematode reveals novel sperm competition proteins.</title>
        <authorList>
            <person name="Yin D."/>
            <person name="Schwarz E.M."/>
            <person name="Thomas C.G."/>
            <person name="Felde R.L."/>
            <person name="Korf I.F."/>
            <person name="Cutter A.D."/>
            <person name="Schartner C.M."/>
            <person name="Ralston E.J."/>
            <person name="Meyer B.J."/>
            <person name="Haag E.S."/>
        </authorList>
    </citation>
    <scope>NUCLEOTIDE SEQUENCE [LARGE SCALE GENOMIC DNA]</scope>
    <source>
        <strain evidence="3">JU1422</strain>
    </source>
</reference>
<keyword evidence="3" id="KW-1185">Reference proteome</keyword>
<dbReference type="EMBL" id="PDUG01000003">
    <property type="protein sequence ID" value="PIC40137.1"/>
    <property type="molecule type" value="Genomic_DNA"/>
</dbReference>
<feature type="transmembrane region" description="Helical" evidence="1">
    <location>
        <begin position="89"/>
        <end position="117"/>
    </location>
</feature>
<evidence type="ECO:0000313" key="3">
    <source>
        <dbReference type="Proteomes" id="UP000230233"/>
    </source>
</evidence>
<keyword evidence="1" id="KW-1133">Transmembrane helix</keyword>
<proteinExistence type="predicted"/>
<keyword evidence="1" id="KW-0812">Transmembrane</keyword>
<dbReference type="Proteomes" id="UP000230233">
    <property type="component" value="Chromosome III"/>
</dbReference>